<feature type="region of interest" description="Disordered" evidence="1">
    <location>
        <begin position="104"/>
        <end position="128"/>
    </location>
</feature>
<proteinExistence type="predicted"/>
<organism evidence="2 3">
    <name type="scientific">Calidifontibacter indicus</name>
    <dbReference type="NCBI Taxonomy" id="419650"/>
    <lineage>
        <taxon>Bacteria</taxon>
        <taxon>Bacillati</taxon>
        <taxon>Actinomycetota</taxon>
        <taxon>Actinomycetes</taxon>
        <taxon>Micrococcales</taxon>
        <taxon>Dermacoccaceae</taxon>
        <taxon>Calidifontibacter</taxon>
    </lineage>
</organism>
<reference evidence="2 3" key="1">
    <citation type="submission" date="2018-08" db="EMBL/GenBank/DDBJ databases">
        <title>Sequencing the genomes of 1000 actinobacteria strains.</title>
        <authorList>
            <person name="Klenk H.-P."/>
        </authorList>
    </citation>
    <scope>NUCLEOTIDE SEQUENCE [LARGE SCALE GENOMIC DNA]</scope>
    <source>
        <strain evidence="2 3">DSM 22967</strain>
    </source>
</reference>
<dbReference type="RefSeq" id="WP_115921687.1">
    <property type="nucleotide sequence ID" value="NZ_QTUA01000001.1"/>
</dbReference>
<feature type="region of interest" description="Disordered" evidence="1">
    <location>
        <begin position="1"/>
        <end position="60"/>
    </location>
</feature>
<dbReference type="OrthoDB" id="4578793at2"/>
<dbReference type="EMBL" id="QTUA01000001">
    <property type="protein sequence ID" value="REF29591.1"/>
    <property type="molecule type" value="Genomic_DNA"/>
</dbReference>
<evidence type="ECO:0000313" key="3">
    <source>
        <dbReference type="Proteomes" id="UP000256253"/>
    </source>
</evidence>
<dbReference type="Gene3D" id="1.20.120.20">
    <property type="entry name" value="Apolipoprotein"/>
    <property type="match status" value="1"/>
</dbReference>
<gene>
    <name evidence="2" type="ORF">DFJ65_0545</name>
</gene>
<evidence type="ECO:0008006" key="4">
    <source>
        <dbReference type="Google" id="ProtNLM"/>
    </source>
</evidence>
<evidence type="ECO:0000256" key="1">
    <source>
        <dbReference type="SAM" id="MobiDB-lite"/>
    </source>
</evidence>
<sequence>MSDQDLPSAGARGDNYVQAGAGVSEPAPTKEVASQEAKSVAQDTKSSASDVAGTAQEQVGDVVNEATQQLKTLFDQLKNELGGHGSDQQKRLATGLSSLADELDGMARGGEQSGIASDLARQASTRTRDAATWMENREPGEVVEEVKRFARRRPGAFLAAAAVVGLVAGRVTRGIADEARDDGNAGTGQEADVQLQQPSGYASPAGHYGIGEQYAKHVTTDQPYDGSGPGYGSEPGVAGQGVEPTPGFGHQSPRPPQELR</sequence>
<accession>A0A3D9UXQ0</accession>
<keyword evidence="3" id="KW-1185">Reference proteome</keyword>
<evidence type="ECO:0000313" key="2">
    <source>
        <dbReference type="EMBL" id="REF29591.1"/>
    </source>
</evidence>
<feature type="region of interest" description="Disordered" evidence="1">
    <location>
        <begin position="178"/>
        <end position="260"/>
    </location>
</feature>
<dbReference type="Proteomes" id="UP000256253">
    <property type="component" value="Unassembled WGS sequence"/>
</dbReference>
<protein>
    <recommendedName>
        <fullName evidence="4">DUF3618 domain-containing protein</fullName>
    </recommendedName>
</protein>
<name>A0A3D9UXQ0_9MICO</name>
<dbReference type="AlphaFoldDB" id="A0A3D9UXQ0"/>
<comment type="caution">
    <text evidence="2">The sequence shown here is derived from an EMBL/GenBank/DDBJ whole genome shotgun (WGS) entry which is preliminary data.</text>
</comment>